<accession>K5VYT5</accession>
<evidence type="ECO:0000256" key="8">
    <source>
        <dbReference type="PIRSR" id="PIRSR602401-1"/>
    </source>
</evidence>
<organism evidence="10 11">
    <name type="scientific">Phanerochaete carnosa (strain HHB-10118-sp)</name>
    <name type="common">White-rot fungus</name>
    <name type="synonym">Peniophora carnosa</name>
    <dbReference type="NCBI Taxonomy" id="650164"/>
    <lineage>
        <taxon>Eukaryota</taxon>
        <taxon>Fungi</taxon>
        <taxon>Dikarya</taxon>
        <taxon>Basidiomycota</taxon>
        <taxon>Agaricomycotina</taxon>
        <taxon>Agaricomycetes</taxon>
        <taxon>Polyporales</taxon>
        <taxon>Phanerochaetaceae</taxon>
        <taxon>Phanerochaete</taxon>
    </lineage>
</organism>
<dbReference type="RefSeq" id="XP_007399776.1">
    <property type="nucleotide sequence ID" value="XM_007399714.1"/>
</dbReference>
<dbReference type="PANTHER" id="PTHR24305:SF187">
    <property type="entry name" value="P450, PUTATIVE (EUROFUNG)-RELATED"/>
    <property type="match status" value="1"/>
</dbReference>
<comment type="similarity">
    <text evidence="3">Belongs to the cytochrome P450 family.</text>
</comment>
<dbReference type="InterPro" id="IPR002401">
    <property type="entry name" value="Cyt_P450_E_grp-I"/>
</dbReference>
<keyword evidence="6 8" id="KW-0408">Iron</keyword>
<dbReference type="EMBL" id="JH930476">
    <property type="protein sequence ID" value="EKM51985.1"/>
    <property type="molecule type" value="Genomic_DNA"/>
</dbReference>
<dbReference type="Pfam" id="PF00067">
    <property type="entry name" value="p450"/>
    <property type="match status" value="1"/>
</dbReference>
<gene>
    <name evidence="10" type="ORF">PHACADRAFT_212598</name>
</gene>
<dbReference type="HOGENOM" id="CLU_001570_14_10_1"/>
<feature type="transmembrane region" description="Helical" evidence="9">
    <location>
        <begin position="21"/>
        <end position="39"/>
    </location>
</feature>
<dbReference type="PANTHER" id="PTHR24305">
    <property type="entry name" value="CYTOCHROME P450"/>
    <property type="match status" value="1"/>
</dbReference>
<dbReference type="AlphaFoldDB" id="K5VYT5"/>
<evidence type="ECO:0000256" key="9">
    <source>
        <dbReference type="SAM" id="Phobius"/>
    </source>
</evidence>
<keyword evidence="9" id="KW-0812">Transmembrane</keyword>
<dbReference type="Gene3D" id="1.10.630.10">
    <property type="entry name" value="Cytochrome P450"/>
    <property type="match status" value="1"/>
</dbReference>
<dbReference type="PRINTS" id="PR00463">
    <property type="entry name" value="EP450I"/>
</dbReference>
<evidence type="ECO:0000313" key="11">
    <source>
        <dbReference type="Proteomes" id="UP000008370"/>
    </source>
</evidence>
<reference evidence="10 11" key="1">
    <citation type="journal article" date="2012" name="BMC Genomics">
        <title>Comparative genomics of the white-rot fungi, Phanerochaete carnosa and P. chrysosporium, to elucidate the genetic basis of the distinct wood types they colonize.</title>
        <authorList>
            <person name="Suzuki H."/>
            <person name="MacDonald J."/>
            <person name="Syed K."/>
            <person name="Salamov A."/>
            <person name="Hori C."/>
            <person name="Aerts A."/>
            <person name="Henrissat B."/>
            <person name="Wiebenga A."/>
            <person name="vanKuyk P.A."/>
            <person name="Barry K."/>
            <person name="Lindquist E."/>
            <person name="LaButti K."/>
            <person name="Lapidus A."/>
            <person name="Lucas S."/>
            <person name="Coutinho P."/>
            <person name="Gong Y."/>
            <person name="Samejima M."/>
            <person name="Mahadevan R."/>
            <person name="Abou-Zaid M."/>
            <person name="de Vries R.P."/>
            <person name="Igarashi K."/>
            <person name="Yadav J.S."/>
            <person name="Grigoriev I.V."/>
            <person name="Master E.R."/>
        </authorList>
    </citation>
    <scope>NUCLEOTIDE SEQUENCE [LARGE SCALE GENOMIC DNA]</scope>
    <source>
        <strain evidence="10 11">HHB-10118-sp</strain>
    </source>
</reference>
<dbReference type="CDD" id="cd11061">
    <property type="entry name" value="CYP67-like"/>
    <property type="match status" value="1"/>
</dbReference>
<proteinExistence type="inferred from homology"/>
<name>K5VYT5_PHACS</name>
<dbReference type="OrthoDB" id="6692864at2759"/>
<keyword evidence="7" id="KW-0503">Monooxygenase</keyword>
<dbReference type="Proteomes" id="UP000008370">
    <property type="component" value="Unassembled WGS sequence"/>
</dbReference>
<keyword evidence="11" id="KW-1185">Reference proteome</keyword>
<keyword evidence="5" id="KW-0560">Oxidoreductase</keyword>
<dbReference type="PRINTS" id="PR00385">
    <property type="entry name" value="P450"/>
</dbReference>
<keyword evidence="4 8" id="KW-0479">Metal-binding</keyword>
<dbReference type="GeneID" id="18913252"/>
<dbReference type="GO" id="GO:0005506">
    <property type="term" value="F:iron ion binding"/>
    <property type="evidence" value="ECO:0007669"/>
    <property type="project" value="InterPro"/>
</dbReference>
<evidence type="ECO:0000256" key="1">
    <source>
        <dbReference type="ARBA" id="ARBA00001971"/>
    </source>
</evidence>
<protein>
    <recommendedName>
        <fullName evidence="12">Cytochrome P450</fullName>
    </recommendedName>
</protein>
<dbReference type="STRING" id="650164.K5VYT5"/>
<keyword evidence="8" id="KW-0349">Heme</keyword>
<dbReference type="GO" id="GO:0004497">
    <property type="term" value="F:monooxygenase activity"/>
    <property type="evidence" value="ECO:0007669"/>
    <property type="project" value="UniProtKB-KW"/>
</dbReference>
<feature type="transmembrane region" description="Helical" evidence="9">
    <location>
        <begin position="46"/>
        <end position="66"/>
    </location>
</feature>
<dbReference type="KEGG" id="pco:PHACADRAFT_212598"/>
<comment type="cofactor">
    <cofactor evidence="1 8">
        <name>heme</name>
        <dbReference type="ChEBI" id="CHEBI:30413"/>
    </cofactor>
</comment>
<evidence type="ECO:0000256" key="6">
    <source>
        <dbReference type="ARBA" id="ARBA00023004"/>
    </source>
</evidence>
<evidence type="ECO:0000256" key="7">
    <source>
        <dbReference type="ARBA" id="ARBA00023033"/>
    </source>
</evidence>
<dbReference type="InterPro" id="IPR050121">
    <property type="entry name" value="Cytochrome_P450_monoxygenase"/>
</dbReference>
<keyword evidence="9" id="KW-1133">Transmembrane helix</keyword>
<keyword evidence="9" id="KW-0472">Membrane</keyword>
<evidence type="ECO:0000256" key="2">
    <source>
        <dbReference type="ARBA" id="ARBA00005179"/>
    </source>
</evidence>
<dbReference type="InterPro" id="IPR036396">
    <property type="entry name" value="Cyt_P450_sf"/>
</dbReference>
<dbReference type="SUPFAM" id="SSF48264">
    <property type="entry name" value="Cytochrome P450"/>
    <property type="match status" value="1"/>
</dbReference>
<dbReference type="InterPro" id="IPR001128">
    <property type="entry name" value="Cyt_P450"/>
</dbReference>
<evidence type="ECO:0000256" key="4">
    <source>
        <dbReference type="ARBA" id="ARBA00022723"/>
    </source>
</evidence>
<evidence type="ECO:0008006" key="12">
    <source>
        <dbReference type="Google" id="ProtNLM"/>
    </source>
</evidence>
<evidence type="ECO:0000256" key="5">
    <source>
        <dbReference type="ARBA" id="ARBA00023002"/>
    </source>
</evidence>
<dbReference type="GO" id="GO:0020037">
    <property type="term" value="F:heme binding"/>
    <property type="evidence" value="ECO:0007669"/>
    <property type="project" value="InterPro"/>
</dbReference>
<dbReference type="GO" id="GO:0016705">
    <property type="term" value="F:oxidoreductase activity, acting on paired donors, with incorporation or reduction of molecular oxygen"/>
    <property type="evidence" value="ECO:0007669"/>
    <property type="project" value="InterPro"/>
</dbReference>
<sequence>MPPYIPGQLQSLPVLLAPQDAMLITVFCGLGAHIIFKIWEPMQFRLVSVLLIISPLLLSTLLIPHYGVVSSILHTFSIYLTTLATSIIVYRLSPWHPLAKYPGPILAKITKLHHALIVHTGKQHLHIKSLHEQYGDVVRIGPNEVSIRDVSCIQPLMGAQGLPKGPGWNARGLLRPIPTLVGIRDPAEHARRRRPWNRAFNTNGIKEFMPAVQSRVHQLVERLGEREGQSIDLAEWFSFFTYDFMGDMIFGGWTEMMRDGGDVKGLWHCVRDGLRAGSIPEHVPWIAYYAKKVSSVVRKALELSYMGDSRAQQRYQQGSTSKDLFYYLSNEDGSEKVSPSPAVVTSDGVLALVAGSDTTSSVLSNLFYCLLRNPVSYKRLQEEVDKFYPPGENSLDPRHINDMPFLEAVINEAMRLYPVIPSGSQRSPEKGKGGKAVGQYYIPEGSQARIHFWSVFRDPRNFSHPDTFWPDRWLIIEGLQESPEKITHNANAFIPFSFGPANCVGKNIALQEMRVAVTHLMQKLTVRFADDFNLDEWDSQIEDQTVMQLGKLKVVVERRD</sequence>
<evidence type="ECO:0000256" key="3">
    <source>
        <dbReference type="ARBA" id="ARBA00010617"/>
    </source>
</evidence>
<evidence type="ECO:0000313" key="10">
    <source>
        <dbReference type="EMBL" id="EKM51985.1"/>
    </source>
</evidence>
<feature type="binding site" description="axial binding residue" evidence="8">
    <location>
        <position position="503"/>
    </location>
    <ligand>
        <name>heme</name>
        <dbReference type="ChEBI" id="CHEBI:30413"/>
    </ligand>
    <ligandPart>
        <name>Fe</name>
        <dbReference type="ChEBI" id="CHEBI:18248"/>
    </ligandPart>
</feature>
<dbReference type="InParanoid" id="K5VYT5"/>
<comment type="pathway">
    <text evidence="2">Secondary metabolite biosynthesis.</text>
</comment>